<accession>A0A5J9W2H7</accession>
<dbReference type="PANTHER" id="PTHR10551">
    <property type="entry name" value="FASCIN"/>
    <property type="match status" value="1"/>
</dbReference>
<sequence length="346" mass="37335">MGGVHGASHRRLLLKCLFFLVALCSVAHGSKQRHTSSYPPSGLPVRAVSLGGWLVTEGWIQPSLFDGIPNKDLLDGTHLQFTSVARNANLTATWGGGAAVVAVPAASRGNNASFATFRLWRINKTTFNFRVFGDQFVGVRGDDGAVVAMSAAPGPAETFQILRNAGDKNRVRFKAPNGRFLQVKKDYSVTADYGGSTSWGSDDPSVFTMTIIRDMRGEFQICNGYGTAKAAPVLRNHWNTFISEDDFKFVSSNGLNACAEGGHQVLRQDALGFPYLGLFPGLAVLPALQQNADYANLAVQDNIHSPFALSWDFCMRKVFNACPFITTCTSLGSLSLGCCSTFTNCI</sequence>
<evidence type="ECO:0000313" key="3">
    <source>
        <dbReference type="EMBL" id="TVU42388.1"/>
    </source>
</evidence>
<dbReference type="Pfam" id="PF25490">
    <property type="entry name" value="DUF7910"/>
    <property type="match status" value="1"/>
</dbReference>
<proteinExistence type="predicted"/>
<dbReference type="SUPFAM" id="SSF51445">
    <property type="entry name" value="(Trans)glycosidases"/>
    <property type="match status" value="1"/>
</dbReference>
<evidence type="ECO:0000313" key="4">
    <source>
        <dbReference type="Proteomes" id="UP000324897"/>
    </source>
</evidence>
<dbReference type="OrthoDB" id="62120at2759"/>
<dbReference type="SUPFAM" id="SSF50405">
    <property type="entry name" value="Actin-crosslinking proteins"/>
    <property type="match status" value="1"/>
</dbReference>
<feature type="signal peptide" evidence="1">
    <location>
        <begin position="1"/>
        <end position="29"/>
    </location>
</feature>
<feature type="domain" description="DUF7910" evidence="2">
    <location>
        <begin position="70"/>
        <end position="212"/>
    </location>
</feature>
<keyword evidence="1" id="KW-0732">Signal</keyword>
<comment type="caution">
    <text evidence="3">The sequence shown here is derived from an EMBL/GenBank/DDBJ whole genome shotgun (WGS) entry which is preliminary data.</text>
</comment>
<dbReference type="EMBL" id="RWGY01000005">
    <property type="protein sequence ID" value="TVU42388.1"/>
    <property type="molecule type" value="Genomic_DNA"/>
</dbReference>
<feature type="non-terminal residue" evidence="3">
    <location>
        <position position="1"/>
    </location>
</feature>
<dbReference type="InterPro" id="IPR008999">
    <property type="entry name" value="Actin-crosslinking"/>
</dbReference>
<feature type="chain" id="PRO_5023904968" description="DUF7910 domain-containing protein" evidence="1">
    <location>
        <begin position="30"/>
        <end position="346"/>
    </location>
</feature>
<dbReference type="CDD" id="cd00257">
    <property type="entry name" value="beta-trefoil_FSCN-like"/>
    <property type="match status" value="1"/>
</dbReference>
<name>A0A5J9W2H7_9POAL</name>
<dbReference type="GO" id="GO:0007163">
    <property type="term" value="P:establishment or maintenance of cell polarity"/>
    <property type="evidence" value="ECO:0007669"/>
    <property type="project" value="TreeGrafter"/>
</dbReference>
<dbReference type="GO" id="GO:0015629">
    <property type="term" value="C:actin cytoskeleton"/>
    <property type="evidence" value="ECO:0007669"/>
    <property type="project" value="TreeGrafter"/>
</dbReference>
<evidence type="ECO:0000256" key="1">
    <source>
        <dbReference type="SAM" id="SignalP"/>
    </source>
</evidence>
<dbReference type="InterPro" id="IPR017853">
    <property type="entry name" value="GH"/>
</dbReference>
<dbReference type="Gene3D" id="2.80.10.50">
    <property type="match status" value="1"/>
</dbReference>
<dbReference type="InterPro" id="IPR057232">
    <property type="entry name" value="DUF7910"/>
</dbReference>
<dbReference type="GO" id="GO:0051015">
    <property type="term" value="F:actin filament binding"/>
    <property type="evidence" value="ECO:0007669"/>
    <property type="project" value="InterPro"/>
</dbReference>
<evidence type="ECO:0000259" key="2">
    <source>
        <dbReference type="Pfam" id="PF25490"/>
    </source>
</evidence>
<dbReference type="GO" id="GO:0051017">
    <property type="term" value="P:actin filament bundle assembly"/>
    <property type="evidence" value="ECO:0007669"/>
    <property type="project" value="TreeGrafter"/>
</dbReference>
<dbReference type="InterPro" id="IPR010431">
    <property type="entry name" value="Fascin"/>
</dbReference>
<dbReference type="PANTHER" id="PTHR10551:SF28">
    <property type="entry name" value="OS05G0244500 PROTEIN"/>
    <property type="match status" value="1"/>
</dbReference>
<reference evidence="3 4" key="1">
    <citation type="journal article" date="2019" name="Sci. Rep.">
        <title>A high-quality genome of Eragrostis curvula grass provides insights into Poaceae evolution and supports new strategies to enhance forage quality.</title>
        <authorList>
            <person name="Carballo J."/>
            <person name="Santos B.A.C.M."/>
            <person name="Zappacosta D."/>
            <person name="Garbus I."/>
            <person name="Selva J.P."/>
            <person name="Gallo C.A."/>
            <person name="Diaz A."/>
            <person name="Albertini E."/>
            <person name="Caccamo M."/>
            <person name="Echenique V."/>
        </authorList>
    </citation>
    <scope>NUCLEOTIDE SEQUENCE [LARGE SCALE GENOMIC DNA]</scope>
    <source>
        <strain evidence="4">cv. Victoria</strain>
        <tissue evidence="3">Leaf</tissue>
    </source>
</reference>
<gene>
    <name evidence="3" type="ORF">EJB05_08790</name>
</gene>
<dbReference type="Proteomes" id="UP000324897">
    <property type="component" value="Unassembled WGS sequence"/>
</dbReference>
<dbReference type="GO" id="GO:0016477">
    <property type="term" value="P:cell migration"/>
    <property type="evidence" value="ECO:0007669"/>
    <property type="project" value="TreeGrafter"/>
</dbReference>
<dbReference type="GO" id="GO:0005737">
    <property type="term" value="C:cytoplasm"/>
    <property type="evidence" value="ECO:0007669"/>
    <property type="project" value="TreeGrafter"/>
</dbReference>
<dbReference type="Gene3D" id="3.20.20.80">
    <property type="entry name" value="Glycosidases"/>
    <property type="match status" value="2"/>
</dbReference>
<dbReference type="Gramene" id="TVU42388">
    <property type="protein sequence ID" value="TVU42388"/>
    <property type="gene ID" value="EJB05_08790"/>
</dbReference>
<protein>
    <recommendedName>
        <fullName evidence="2">DUF7910 domain-containing protein</fullName>
    </recommendedName>
</protein>
<organism evidence="3 4">
    <name type="scientific">Eragrostis curvula</name>
    <name type="common">weeping love grass</name>
    <dbReference type="NCBI Taxonomy" id="38414"/>
    <lineage>
        <taxon>Eukaryota</taxon>
        <taxon>Viridiplantae</taxon>
        <taxon>Streptophyta</taxon>
        <taxon>Embryophyta</taxon>
        <taxon>Tracheophyta</taxon>
        <taxon>Spermatophyta</taxon>
        <taxon>Magnoliopsida</taxon>
        <taxon>Liliopsida</taxon>
        <taxon>Poales</taxon>
        <taxon>Poaceae</taxon>
        <taxon>PACMAD clade</taxon>
        <taxon>Chloridoideae</taxon>
        <taxon>Eragrostideae</taxon>
        <taxon>Eragrostidinae</taxon>
        <taxon>Eragrostis</taxon>
    </lineage>
</organism>
<keyword evidence="4" id="KW-1185">Reference proteome</keyword>
<dbReference type="AlphaFoldDB" id="A0A5J9W2H7"/>